<comment type="caution">
    <text evidence="1">The sequence shown here is derived from an EMBL/GenBank/DDBJ whole genome shotgun (WGS) entry which is preliminary data.</text>
</comment>
<protein>
    <recommendedName>
        <fullName evidence="2">Aminoglycoside phosphotransferase domain-containing protein</fullName>
    </recommendedName>
</protein>
<name>X1SIL0_9ZZZZ</name>
<dbReference type="SUPFAM" id="SSF56112">
    <property type="entry name" value="Protein kinase-like (PK-like)"/>
    <property type="match status" value="1"/>
</dbReference>
<proteinExistence type="predicted"/>
<feature type="non-terminal residue" evidence="1">
    <location>
        <position position="172"/>
    </location>
</feature>
<gene>
    <name evidence="1" type="ORF">S12H4_38511</name>
</gene>
<reference evidence="1" key="1">
    <citation type="journal article" date="2014" name="Front. Microbiol.">
        <title>High frequency of phylogenetically diverse reductive dehalogenase-homologous genes in deep subseafloor sedimentary metagenomes.</title>
        <authorList>
            <person name="Kawai M."/>
            <person name="Futagami T."/>
            <person name="Toyoda A."/>
            <person name="Takaki Y."/>
            <person name="Nishi S."/>
            <person name="Hori S."/>
            <person name="Arai W."/>
            <person name="Tsubouchi T."/>
            <person name="Morono Y."/>
            <person name="Uchiyama I."/>
            <person name="Ito T."/>
            <person name="Fujiyama A."/>
            <person name="Inagaki F."/>
            <person name="Takami H."/>
        </authorList>
    </citation>
    <scope>NUCLEOTIDE SEQUENCE</scope>
    <source>
        <strain evidence="1">Expedition CK06-06</strain>
    </source>
</reference>
<accession>X1SIL0</accession>
<dbReference type="AlphaFoldDB" id="X1SIL0"/>
<sequence length="172" mass="20806">MRKSVPIPIFIDYIENRAILIKGFVRGENLEVQMNKKKLVLMLSKIVEWNLEFNKIFAKYEILFEKKRVDELLFIPMKEFSEKNKFDIPQEFYVWIEKEIKKYKHYVVPMSPQHGDFWHGNIVESCNHLGIYDWEFFGKVNIPLFDFFHFLTMLLTSPENFAKNRKENFSIL</sequence>
<evidence type="ECO:0000313" key="1">
    <source>
        <dbReference type="EMBL" id="GAI92803.1"/>
    </source>
</evidence>
<evidence type="ECO:0008006" key="2">
    <source>
        <dbReference type="Google" id="ProtNLM"/>
    </source>
</evidence>
<organism evidence="1">
    <name type="scientific">marine sediment metagenome</name>
    <dbReference type="NCBI Taxonomy" id="412755"/>
    <lineage>
        <taxon>unclassified sequences</taxon>
        <taxon>metagenomes</taxon>
        <taxon>ecological metagenomes</taxon>
    </lineage>
</organism>
<dbReference type="InterPro" id="IPR011009">
    <property type="entry name" value="Kinase-like_dom_sf"/>
</dbReference>
<dbReference type="EMBL" id="BARW01023187">
    <property type="protein sequence ID" value="GAI92803.1"/>
    <property type="molecule type" value="Genomic_DNA"/>
</dbReference>